<feature type="transmembrane region" description="Helical" evidence="1">
    <location>
        <begin position="136"/>
        <end position="158"/>
    </location>
</feature>
<evidence type="ECO:0000256" key="1">
    <source>
        <dbReference type="SAM" id="Phobius"/>
    </source>
</evidence>
<comment type="caution">
    <text evidence="2">The sequence shown here is derived from an EMBL/GenBank/DDBJ whole genome shotgun (WGS) entry which is preliminary data.</text>
</comment>
<keyword evidence="1" id="KW-0472">Membrane</keyword>
<feature type="transmembrane region" description="Helical" evidence="1">
    <location>
        <begin position="21"/>
        <end position="42"/>
    </location>
</feature>
<name>A0A939B8X9_9BACT</name>
<keyword evidence="1" id="KW-1133">Transmembrane helix</keyword>
<organism evidence="2 3">
    <name type="scientific">Marseilla massiliensis</name>
    <dbReference type="NCBI Taxonomy" id="1841864"/>
    <lineage>
        <taxon>Bacteria</taxon>
        <taxon>Pseudomonadati</taxon>
        <taxon>Bacteroidota</taxon>
        <taxon>Bacteroidia</taxon>
        <taxon>Bacteroidales</taxon>
        <taxon>Prevotellaceae</taxon>
        <taxon>Marseilla</taxon>
    </lineage>
</organism>
<evidence type="ECO:0000313" key="2">
    <source>
        <dbReference type="EMBL" id="MBM6674878.1"/>
    </source>
</evidence>
<reference evidence="2" key="1">
    <citation type="submission" date="2020-08" db="EMBL/GenBank/DDBJ databases">
        <authorList>
            <person name="Cejkova D."/>
            <person name="Kubasova T."/>
            <person name="Jahodarova E."/>
            <person name="Rychlik I."/>
        </authorList>
    </citation>
    <scope>NUCLEOTIDE SEQUENCE</scope>
    <source>
        <strain evidence="2">An824</strain>
    </source>
</reference>
<keyword evidence="3" id="KW-1185">Reference proteome</keyword>
<dbReference type="EMBL" id="JACJJG010000147">
    <property type="protein sequence ID" value="MBM6674878.1"/>
    <property type="molecule type" value="Genomic_DNA"/>
</dbReference>
<evidence type="ECO:0000313" key="3">
    <source>
        <dbReference type="Proteomes" id="UP000706891"/>
    </source>
</evidence>
<dbReference type="RefSeq" id="WP_205105946.1">
    <property type="nucleotide sequence ID" value="NZ_JACJJG010000147.1"/>
</dbReference>
<dbReference type="Proteomes" id="UP000706891">
    <property type="component" value="Unassembled WGS sequence"/>
</dbReference>
<keyword evidence="1" id="KW-0812">Transmembrane</keyword>
<feature type="transmembrane region" description="Helical" evidence="1">
    <location>
        <begin position="48"/>
        <end position="69"/>
    </location>
</feature>
<sequence>MSIKPFRATSVVEFDCSPWPEGMACITFGLLFAVIMSLYFIIHGVKTAFGAVLVYAIAAALTGYGVYLWRFRRKPFRRKVNLGGMQHRLYLHNRWLFIVFELALTFLIFVVSFSVATLVFDGIDGFADELKHKLKGWGWLFIAFCYNIVRDYLSYYTYLRSPVETRKKIA</sequence>
<feature type="transmembrane region" description="Helical" evidence="1">
    <location>
        <begin position="95"/>
        <end position="116"/>
    </location>
</feature>
<proteinExistence type="predicted"/>
<dbReference type="AlphaFoldDB" id="A0A939B8X9"/>
<gene>
    <name evidence="2" type="ORF">H6A34_13500</name>
</gene>
<reference evidence="2" key="2">
    <citation type="journal article" date="2021" name="Sci. Rep.">
        <title>The distribution of antibiotic resistance genes in chicken gut microbiota commensals.</title>
        <authorList>
            <person name="Juricova H."/>
            <person name="Matiasovicova J."/>
            <person name="Kubasova T."/>
            <person name="Cejkova D."/>
            <person name="Rychlik I."/>
        </authorList>
    </citation>
    <scope>NUCLEOTIDE SEQUENCE</scope>
    <source>
        <strain evidence="2">An824</strain>
    </source>
</reference>
<protein>
    <submittedName>
        <fullName evidence="2">Uncharacterized protein</fullName>
    </submittedName>
</protein>
<accession>A0A939B8X9</accession>